<comment type="similarity">
    <text evidence="2 9">Belongs to the SecG family.</text>
</comment>
<reference evidence="10" key="1">
    <citation type="submission" date="2021-02" db="EMBL/GenBank/DDBJ databases">
        <title>Genome-Resolved Metagenomics of a Microbial Community Performing Photosynthetic Biological Nutrient Removal.</title>
        <authorList>
            <person name="Mcdaniel E.A."/>
        </authorList>
    </citation>
    <scope>NUCLEOTIDE SEQUENCE</scope>
    <source>
        <strain evidence="10">UWPOB_OBS1</strain>
    </source>
</reference>
<keyword evidence="9" id="KW-1003">Cell membrane</keyword>
<feature type="transmembrane region" description="Helical" evidence="9">
    <location>
        <begin position="56"/>
        <end position="76"/>
    </location>
</feature>
<keyword evidence="3 9" id="KW-0813">Transport</keyword>
<organism evidence="10 11">
    <name type="scientific">Candidatus Obscuribacter phosphatis</name>
    <dbReference type="NCBI Taxonomy" id="1906157"/>
    <lineage>
        <taxon>Bacteria</taxon>
        <taxon>Bacillati</taxon>
        <taxon>Candidatus Melainabacteria</taxon>
        <taxon>Candidatus Obscuribacterales</taxon>
        <taxon>Candidatus Obscuribacteraceae</taxon>
        <taxon>Candidatus Obscuribacter</taxon>
    </lineage>
</organism>
<dbReference type="AlphaFoldDB" id="A0A8J7PKM1"/>
<evidence type="ECO:0000256" key="5">
    <source>
        <dbReference type="ARBA" id="ARBA00022927"/>
    </source>
</evidence>
<sequence>MSAAYIALLVIGAILAVSLIGLILLHSPKGDGMAGIGSAATVFSGKRGAEAGLDRLTWIVFGLFMLDCLVVGFGFIK</sequence>
<gene>
    <name evidence="10" type="primary">secG</name>
    <name evidence="10" type="ORF">J0M35_09200</name>
</gene>
<keyword evidence="8 9" id="KW-0472">Membrane</keyword>
<comment type="caution">
    <text evidence="10">The sequence shown here is derived from an EMBL/GenBank/DDBJ whole genome shotgun (WGS) entry which is preliminary data.</text>
</comment>
<dbReference type="Pfam" id="PF03840">
    <property type="entry name" value="SecG"/>
    <property type="match status" value="1"/>
</dbReference>
<dbReference type="GO" id="GO:0005886">
    <property type="term" value="C:plasma membrane"/>
    <property type="evidence" value="ECO:0007669"/>
    <property type="project" value="UniProtKB-SubCell"/>
</dbReference>
<keyword evidence="4 9" id="KW-0812">Transmembrane</keyword>
<evidence type="ECO:0000256" key="3">
    <source>
        <dbReference type="ARBA" id="ARBA00022448"/>
    </source>
</evidence>
<evidence type="ECO:0000256" key="4">
    <source>
        <dbReference type="ARBA" id="ARBA00022692"/>
    </source>
</evidence>
<feature type="transmembrane region" description="Helical" evidence="9">
    <location>
        <begin position="6"/>
        <end position="25"/>
    </location>
</feature>
<evidence type="ECO:0000256" key="1">
    <source>
        <dbReference type="ARBA" id="ARBA00004141"/>
    </source>
</evidence>
<dbReference type="InterPro" id="IPR004692">
    <property type="entry name" value="SecG"/>
</dbReference>
<dbReference type="NCBIfam" id="TIGR00810">
    <property type="entry name" value="secG"/>
    <property type="match status" value="1"/>
</dbReference>
<evidence type="ECO:0000256" key="2">
    <source>
        <dbReference type="ARBA" id="ARBA00008445"/>
    </source>
</evidence>
<dbReference type="GO" id="GO:0009306">
    <property type="term" value="P:protein secretion"/>
    <property type="evidence" value="ECO:0007669"/>
    <property type="project" value="UniProtKB-UniRule"/>
</dbReference>
<proteinExistence type="inferred from homology"/>
<dbReference type="Proteomes" id="UP000664277">
    <property type="component" value="Unassembled WGS sequence"/>
</dbReference>
<keyword evidence="6 9" id="KW-1133">Transmembrane helix</keyword>
<evidence type="ECO:0000256" key="7">
    <source>
        <dbReference type="ARBA" id="ARBA00023010"/>
    </source>
</evidence>
<evidence type="ECO:0000313" key="11">
    <source>
        <dbReference type="Proteomes" id="UP000664277"/>
    </source>
</evidence>
<dbReference type="EMBL" id="JAFLCK010000011">
    <property type="protein sequence ID" value="MBN8660525.1"/>
    <property type="molecule type" value="Genomic_DNA"/>
</dbReference>
<evidence type="ECO:0000313" key="10">
    <source>
        <dbReference type="EMBL" id="MBN8660525.1"/>
    </source>
</evidence>
<name>A0A8J7PKM1_9BACT</name>
<dbReference type="GO" id="GO:0015450">
    <property type="term" value="F:protein-transporting ATPase activity"/>
    <property type="evidence" value="ECO:0007669"/>
    <property type="project" value="UniProtKB-UniRule"/>
</dbReference>
<evidence type="ECO:0000256" key="9">
    <source>
        <dbReference type="RuleBase" id="RU365087"/>
    </source>
</evidence>
<comment type="subcellular location">
    <subcellularLocation>
        <location evidence="9">Cell membrane</location>
        <topology evidence="9">Multi-pass membrane protein</topology>
    </subcellularLocation>
    <subcellularLocation>
        <location evidence="1">Membrane</location>
        <topology evidence="1">Multi-pass membrane protein</topology>
    </subcellularLocation>
</comment>
<accession>A0A8J7PKM1</accession>
<keyword evidence="5 9" id="KW-0653">Protein transport</keyword>
<keyword evidence="7 9" id="KW-0811">Translocation</keyword>
<evidence type="ECO:0000256" key="8">
    <source>
        <dbReference type="ARBA" id="ARBA00023136"/>
    </source>
</evidence>
<protein>
    <recommendedName>
        <fullName evidence="9">Protein-export membrane protein SecG</fullName>
    </recommendedName>
</protein>
<comment type="function">
    <text evidence="9">Involved in protein export. Participates in an early event of protein translocation.</text>
</comment>
<evidence type="ECO:0000256" key="6">
    <source>
        <dbReference type="ARBA" id="ARBA00022989"/>
    </source>
</evidence>